<gene>
    <name evidence="1" type="ORF">QAD02_008421</name>
</gene>
<dbReference type="Proteomes" id="UP001239111">
    <property type="component" value="Chromosome 4"/>
</dbReference>
<dbReference type="EMBL" id="CM056744">
    <property type="protein sequence ID" value="KAJ8666759.1"/>
    <property type="molecule type" value="Genomic_DNA"/>
</dbReference>
<name>A0ACC2N6C9_9HYME</name>
<evidence type="ECO:0000313" key="2">
    <source>
        <dbReference type="Proteomes" id="UP001239111"/>
    </source>
</evidence>
<reference evidence="1" key="1">
    <citation type="submission" date="2023-04" db="EMBL/GenBank/DDBJ databases">
        <title>A chromosome-level genome assembly of the parasitoid wasp Eretmocerus hayati.</title>
        <authorList>
            <person name="Zhong Y."/>
            <person name="Liu S."/>
            <person name="Liu Y."/>
        </authorList>
    </citation>
    <scope>NUCLEOTIDE SEQUENCE</scope>
    <source>
        <strain evidence="1">ZJU_SS_LIU_2023</strain>
    </source>
</reference>
<protein>
    <submittedName>
        <fullName evidence="1">Uncharacterized protein</fullName>
    </submittedName>
</protein>
<organism evidence="1 2">
    <name type="scientific">Eretmocerus hayati</name>
    <dbReference type="NCBI Taxonomy" id="131215"/>
    <lineage>
        <taxon>Eukaryota</taxon>
        <taxon>Metazoa</taxon>
        <taxon>Ecdysozoa</taxon>
        <taxon>Arthropoda</taxon>
        <taxon>Hexapoda</taxon>
        <taxon>Insecta</taxon>
        <taxon>Pterygota</taxon>
        <taxon>Neoptera</taxon>
        <taxon>Endopterygota</taxon>
        <taxon>Hymenoptera</taxon>
        <taxon>Apocrita</taxon>
        <taxon>Proctotrupomorpha</taxon>
        <taxon>Chalcidoidea</taxon>
        <taxon>Aphelinidae</taxon>
        <taxon>Aphelininae</taxon>
        <taxon>Eretmocerus</taxon>
    </lineage>
</organism>
<sequence>MGIAINEKFFCSDPWDRRKEMQLGQNIVARASELEKRSISNSRSNTDLKKIVEATDGECITMESSSFLTVQDVDTADSNIVQVCRMKEELLNEISEFGKDLPPNTLDQLIDELGGSENVAEMTGRKGRIIQTEEGDIHYESRSESDIPLEILNLTEKKR</sequence>
<proteinExistence type="predicted"/>
<accession>A0ACC2N6C9</accession>
<evidence type="ECO:0000313" key="1">
    <source>
        <dbReference type="EMBL" id="KAJ8666759.1"/>
    </source>
</evidence>
<comment type="caution">
    <text evidence="1">The sequence shown here is derived from an EMBL/GenBank/DDBJ whole genome shotgun (WGS) entry which is preliminary data.</text>
</comment>
<keyword evidence="2" id="KW-1185">Reference proteome</keyword>